<feature type="transmembrane region" description="Helical" evidence="1">
    <location>
        <begin position="49"/>
        <end position="71"/>
    </location>
</feature>
<keyword evidence="1" id="KW-0472">Membrane</keyword>
<evidence type="ECO:0000256" key="1">
    <source>
        <dbReference type="SAM" id="Phobius"/>
    </source>
</evidence>
<dbReference type="EMBL" id="JAGFBV010000010">
    <property type="protein sequence ID" value="MBP4138036.1"/>
    <property type="molecule type" value="Genomic_DNA"/>
</dbReference>
<protein>
    <submittedName>
        <fullName evidence="2">Uncharacterized protein</fullName>
    </submittedName>
</protein>
<keyword evidence="3" id="KW-1185">Reference proteome</keyword>
<keyword evidence="1" id="KW-0812">Transmembrane</keyword>
<dbReference type="AlphaFoldDB" id="A0A940X9Y5"/>
<evidence type="ECO:0000313" key="2">
    <source>
        <dbReference type="EMBL" id="MBP4138036.1"/>
    </source>
</evidence>
<proteinExistence type="predicted"/>
<keyword evidence="1" id="KW-1133">Transmembrane helix</keyword>
<gene>
    <name evidence="2" type="ORF">J3495_08015</name>
</gene>
<dbReference type="RefSeq" id="WP_210666039.1">
    <property type="nucleotide sequence ID" value="NZ_JAGFBV010000010.1"/>
</dbReference>
<accession>A0A940X9Y5</accession>
<comment type="caution">
    <text evidence="2">The sequence shown here is derived from an EMBL/GenBank/DDBJ whole genome shotgun (WGS) entry which is preliminary data.</text>
</comment>
<dbReference type="Proteomes" id="UP000675047">
    <property type="component" value="Unassembled WGS sequence"/>
</dbReference>
<name>A0A940X9Y5_9FLAO</name>
<organism evidence="2 3">
    <name type="scientific">Flavobacterium geliluteum</name>
    <dbReference type="NCBI Taxonomy" id="2816120"/>
    <lineage>
        <taxon>Bacteria</taxon>
        <taxon>Pseudomonadati</taxon>
        <taxon>Bacteroidota</taxon>
        <taxon>Flavobacteriia</taxon>
        <taxon>Flavobacteriales</taxon>
        <taxon>Flavobacteriaceae</taxon>
        <taxon>Flavobacterium</taxon>
    </lineage>
</organism>
<reference evidence="2 3" key="1">
    <citation type="submission" date="2021-03" db="EMBL/GenBank/DDBJ databases">
        <title>Flavobacterium Flabelliformis Sp. Nov. And Flavobacterium Geliluteum Sp. Nov., Two Novel Multidrug Resistant Psychrophilic Species Isolated From Antarctica.</title>
        <authorList>
            <person name="Kralova S."/>
            <person name="Busse H.J."/>
            <person name="Bezdicek M."/>
            <person name="Nykrynova M."/>
            <person name="Kroupova E."/>
            <person name="Krsek D."/>
            <person name="Sedlacek I."/>
        </authorList>
    </citation>
    <scope>NUCLEOTIDE SEQUENCE [LARGE SCALE GENOMIC DNA]</scope>
    <source>
        <strain evidence="2 3">P7388</strain>
    </source>
</reference>
<feature type="transmembrane region" description="Helical" evidence="1">
    <location>
        <begin position="21"/>
        <end position="43"/>
    </location>
</feature>
<evidence type="ECO:0000313" key="3">
    <source>
        <dbReference type="Proteomes" id="UP000675047"/>
    </source>
</evidence>
<sequence>MENNKKQEVSILEKKRSWFELALAAVFYGVFIYLLGILIYVLYLGASFVLFIKLLTSVVSVGGFCLGYGLLFSATKDIIINVTDSIIITRYVVGPFSYDVNSKVTEFEYVSFFVDKWGEYATNLWYVKNRHYKMCSFETKQMAYQFCLDLSNKLDIDILDATEKGNFKWIEKDNFKIN</sequence>